<comment type="similarity">
    <text evidence="1">Belongs to the BlaI transcriptional regulatory family.</text>
</comment>
<evidence type="ECO:0000256" key="2">
    <source>
        <dbReference type="ARBA" id="ARBA00023015"/>
    </source>
</evidence>
<sequence length="129" mass="14939">MFVKEKIPRISESEWEVMKVFWNHSPASANEVVELLDSKTDWKPTTIKTLINRLVKKGALGFHQKGKTYSYFPLISEEECLKAESSSFLNRLYGGALKVMIVNFLKDEKLTEAEIDELKEILDQRKKES</sequence>
<accession>A0ABQ4LTR1</accession>
<protein>
    <submittedName>
        <fullName evidence="5">Beta-lactamase repressor</fullName>
    </submittedName>
</protein>
<dbReference type="EMBL" id="BORW01000005">
    <property type="protein sequence ID" value="GIO66671.1"/>
    <property type="molecule type" value="Genomic_DNA"/>
</dbReference>
<evidence type="ECO:0000256" key="3">
    <source>
        <dbReference type="ARBA" id="ARBA00023125"/>
    </source>
</evidence>
<keyword evidence="2" id="KW-0805">Transcription regulation</keyword>
<evidence type="ECO:0000256" key="1">
    <source>
        <dbReference type="ARBA" id="ARBA00011046"/>
    </source>
</evidence>
<dbReference type="InterPro" id="IPR036388">
    <property type="entry name" value="WH-like_DNA-bd_sf"/>
</dbReference>
<evidence type="ECO:0000313" key="6">
    <source>
        <dbReference type="Proteomes" id="UP000680638"/>
    </source>
</evidence>
<dbReference type="Pfam" id="PF03965">
    <property type="entry name" value="Penicillinase_R"/>
    <property type="match status" value="1"/>
</dbReference>
<comment type="caution">
    <text evidence="5">The sequence shown here is derived from an EMBL/GenBank/DDBJ whole genome shotgun (WGS) entry which is preliminary data.</text>
</comment>
<dbReference type="SUPFAM" id="SSF46785">
    <property type="entry name" value="Winged helix' DNA-binding domain"/>
    <property type="match status" value="1"/>
</dbReference>
<dbReference type="InterPro" id="IPR036390">
    <property type="entry name" value="WH_DNA-bd_sf"/>
</dbReference>
<name>A0ABQ4LTR1_9BACL</name>
<dbReference type="Gene3D" id="1.10.4040.10">
    <property type="entry name" value="Penicillinase repressor domain"/>
    <property type="match status" value="1"/>
</dbReference>
<keyword evidence="6" id="KW-1185">Reference proteome</keyword>
<keyword evidence="4" id="KW-0804">Transcription</keyword>
<keyword evidence="3" id="KW-0238">DNA-binding</keyword>
<gene>
    <name evidence="5" type="ORF">J21TS3_14920</name>
</gene>
<organism evidence="5 6">
    <name type="scientific">Paenibacillus cookii</name>
    <dbReference type="NCBI Taxonomy" id="157839"/>
    <lineage>
        <taxon>Bacteria</taxon>
        <taxon>Bacillati</taxon>
        <taxon>Bacillota</taxon>
        <taxon>Bacilli</taxon>
        <taxon>Bacillales</taxon>
        <taxon>Paenibacillaceae</taxon>
        <taxon>Paenibacillus</taxon>
    </lineage>
</organism>
<dbReference type="Proteomes" id="UP000680638">
    <property type="component" value="Unassembled WGS sequence"/>
</dbReference>
<dbReference type="Gene3D" id="1.10.10.10">
    <property type="entry name" value="Winged helix-like DNA-binding domain superfamily/Winged helix DNA-binding domain"/>
    <property type="match status" value="1"/>
</dbReference>
<reference evidence="5 6" key="1">
    <citation type="submission" date="2021-03" db="EMBL/GenBank/DDBJ databases">
        <title>Antimicrobial resistance genes in bacteria isolated from Japanese honey, and their potential for conferring macrolide and lincosamide resistance in the American foulbrood pathogen Paenibacillus larvae.</title>
        <authorList>
            <person name="Okamoto M."/>
            <person name="Kumagai M."/>
            <person name="Kanamori H."/>
            <person name="Takamatsu D."/>
        </authorList>
    </citation>
    <scope>NUCLEOTIDE SEQUENCE [LARGE SCALE GENOMIC DNA]</scope>
    <source>
        <strain evidence="5 6">J21TS3</strain>
    </source>
</reference>
<dbReference type="PIRSF" id="PIRSF019455">
    <property type="entry name" value="CopR_AtkY"/>
    <property type="match status" value="1"/>
</dbReference>
<evidence type="ECO:0000313" key="5">
    <source>
        <dbReference type="EMBL" id="GIO66671.1"/>
    </source>
</evidence>
<evidence type="ECO:0000256" key="4">
    <source>
        <dbReference type="ARBA" id="ARBA00023163"/>
    </source>
</evidence>
<dbReference type="InterPro" id="IPR005650">
    <property type="entry name" value="BlaI_family"/>
</dbReference>
<proteinExistence type="inferred from homology"/>